<dbReference type="Pfam" id="PF14247">
    <property type="entry name" value="DUF4344"/>
    <property type="match status" value="2"/>
</dbReference>
<dbReference type="Proteomes" id="UP000024836">
    <property type="component" value="Unassembled WGS sequence"/>
</dbReference>
<feature type="signal peptide" evidence="1">
    <location>
        <begin position="1"/>
        <end position="20"/>
    </location>
</feature>
<name>A0A058ZJG9_9RHOB</name>
<proteinExistence type="predicted"/>
<dbReference type="RefSeq" id="WP_035251195.1">
    <property type="nucleotide sequence ID" value="NZ_AQQY01000006.1"/>
</dbReference>
<dbReference type="eggNOG" id="COG0607">
    <property type="taxonomic scope" value="Bacteria"/>
</dbReference>
<dbReference type="EMBL" id="AQQY01000006">
    <property type="protein sequence ID" value="KCV81734.1"/>
    <property type="molecule type" value="Genomic_DNA"/>
</dbReference>
<organism evidence="2 3">
    <name type="scientific">Actibacterium atlanticum</name>
    <dbReference type="NCBI Taxonomy" id="1461693"/>
    <lineage>
        <taxon>Bacteria</taxon>
        <taxon>Pseudomonadati</taxon>
        <taxon>Pseudomonadota</taxon>
        <taxon>Alphaproteobacteria</taxon>
        <taxon>Rhodobacterales</taxon>
        <taxon>Roseobacteraceae</taxon>
        <taxon>Actibacterium</taxon>
    </lineage>
</organism>
<gene>
    <name evidence="2" type="ORF">ATO10_10325</name>
</gene>
<dbReference type="AlphaFoldDB" id="A0A058ZJG9"/>
<keyword evidence="1" id="KW-0732">Signal</keyword>
<protein>
    <recommendedName>
        <fullName evidence="4">Metallopeptidase</fullName>
    </recommendedName>
</protein>
<evidence type="ECO:0000313" key="3">
    <source>
        <dbReference type="Proteomes" id="UP000024836"/>
    </source>
</evidence>
<sequence>MKPRILTLCALAVAPLPALADDAWVEANTIGIFYHELGHAVIDVEGVPIFGQEEDAADVFSIFLIDALFEEETAIDLAYDASFGFWGEVEAREDAREDVAWWDEHGPDEQRFYNTACIFYGANPDSRDDFAQDMGLPEERAEYCDFEYDQANASWGAVLDDMIDRGPGDSLKLVEAPVGLIADVLRAEIDALNGLLALAEPVDVYVEPCGEANAWYDPEAREITVCTEFEPHLRELLTLLE</sequence>
<dbReference type="STRING" id="1461693.ATO10_10325"/>
<evidence type="ECO:0000313" key="2">
    <source>
        <dbReference type="EMBL" id="KCV81734.1"/>
    </source>
</evidence>
<reference evidence="2 3" key="1">
    <citation type="submission" date="2013-04" db="EMBL/GenBank/DDBJ databases">
        <title>Shimia sp. 22II-S11-Z10 Genome Sequencing.</title>
        <authorList>
            <person name="Lai Q."/>
            <person name="Li G."/>
            <person name="Shao Z."/>
        </authorList>
    </citation>
    <scope>NUCLEOTIDE SEQUENCE [LARGE SCALE GENOMIC DNA]</scope>
    <source>
        <strain evidence="3">22II-S11-Z10</strain>
    </source>
</reference>
<evidence type="ECO:0008006" key="4">
    <source>
        <dbReference type="Google" id="ProtNLM"/>
    </source>
</evidence>
<comment type="caution">
    <text evidence="2">The sequence shown here is derived from an EMBL/GenBank/DDBJ whole genome shotgun (WGS) entry which is preliminary data.</text>
</comment>
<accession>A0A058ZJG9</accession>
<dbReference type="InterPro" id="IPR025644">
    <property type="entry name" value="DUF4344"/>
</dbReference>
<keyword evidence="3" id="KW-1185">Reference proteome</keyword>
<evidence type="ECO:0000256" key="1">
    <source>
        <dbReference type="SAM" id="SignalP"/>
    </source>
</evidence>
<feature type="chain" id="PRO_5001571267" description="Metallopeptidase" evidence="1">
    <location>
        <begin position="21"/>
        <end position="241"/>
    </location>
</feature>